<dbReference type="Proteomes" id="UP000664349">
    <property type="component" value="Unassembled WGS sequence"/>
</dbReference>
<proteinExistence type="predicted"/>
<accession>A0ABS3GSX1</accession>
<organism evidence="1 2">
    <name type="scientific">Chromobacterium haemolyticum</name>
    <dbReference type="NCBI Taxonomy" id="394935"/>
    <lineage>
        <taxon>Bacteria</taxon>
        <taxon>Pseudomonadati</taxon>
        <taxon>Pseudomonadota</taxon>
        <taxon>Betaproteobacteria</taxon>
        <taxon>Neisseriales</taxon>
        <taxon>Chromobacteriaceae</taxon>
        <taxon>Chromobacterium</taxon>
    </lineage>
</organism>
<evidence type="ECO:0000313" key="2">
    <source>
        <dbReference type="Proteomes" id="UP000664349"/>
    </source>
</evidence>
<dbReference type="Gene3D" id="1.10.10.1320">
    <property type="entry name" value="Anti-sigma factor, zinc-finger domain"/>
    <property type="match status" value="1"/>
</dbReference>
<sequence>MMETVTEQELQAYLDDALPLERRAAVEAYLENHPEARERLRAYRRLQDDIGALFEPVLREPVPPRLLAAALPPPAPLRRGWSVPWWQGAAASLLMLALGGGGGWLLRGQQQAPAAQWVAAADSQERLPSLAAMAHVVYSPDVKRPVEIDAEHQDQLVAWLSKRLQSRVKPPLLSAQGYELIGGRLLPGEQGPVAQFMYHNAAGQRMTLYVATTAEPRRDAGFRFASQGPVNVFYWWDGRFAYALSAGLARDELGRLAEAAHRQLRAS</sequence>
<dbReference type="InterPro" id="IPR041916">
    <property type="entry name" value="Anti_sigma_zinc_sf"/>
</dbReference>
<comment type="caution">
    <text evidence="1">The sequence shown here is derived from an EMBL/GenBank/DDBJ whole genome shotgun (WGS) entry which is preliminary data.</text>
</comment>
<dbReference type="EMBL" id="JAFLRD010000026">
    <property type="protein sequence ID" value="MBO0418152.1"/>
    <property type="molecule type" value="Genomic_DNA"/>
</dbReference>
<name>A0ABS3GSX1_9NEIS</name>
<dbReference type="GeneID" id="58560576"/>
<evidence type="ECO:0000313" key="1">
    <source>
        <dbReference type="EMBL" id="MBO0418152.1"/>
    </source>
</evidence>
<keyword evidence="2" id="KW-1185">Reference proteome</keyword>
<gene>
    <name evidence="1" type="ORF">J1C50_21835</name>
</gene>
<dbReference type="RefSeq" id="WP_043594360.1">
    <property type="nucleotide sequence ID" value="NZ_AP019312.1"/>
</dbReference>
<reference evidence="1 2" key="1">
    <citation type="submission" date="2021-03" db="EMBL/GenBank/DDBJ databases">
        <title>First Case of infection caused by Chromobacterium haemolyticum derived from water in China.</title>
        <authorList>
            <person name="Chen J."/>
            <person name="Liu C."/>
        </authorList>
    </citation>
    <scope>NUCLEOTIDE SEQUENCE [LARGE SCALE GENOMIC DNA]</scope>
    <source>
        <strain evidence="1 2">WJ-5</strain>
    </source>
</reference>
<protein>
    <submittedName>
        <fullName evidence="1">Anti-sigma factor</fullName>
    </submittedName>
</protein>